<organism evidence="3 4">
    <name type="scientific">Methylogaea oryzae</name>
    <dbReference type="NCBI Taxonomy" id="1295382"/>
    <lineage>
        <taxon>Bacteria</taxon>
        <taxon>Pseudomonadati</taxon>
        <taxon>Pseudomonadota</taxon>
        <taxon>Gammaproteobacteria</taxon>
        <taxon>Methylococcales</taxon>
        <taxon>Methylococcaceae</taxon>
        <taxon>Methylogaea</taxon>
    </lineage>
</organism>
<feature type="transmembrane region" description="Helical" evidence="1">
    <location>
        <begin position="15"/>
        <end position="37"/>
    </location>
</feature>
<name>A0A8D4VP98_9GAMM</name>
<evidence type="ECO:0000313" key="4">
    <source>
        <dbReference type="Proteomes" id="UP000824988"/>
    </source>
</evidence>
<dbReference type="EMBL" id="AP019782">
    <property type="protein sequence ID" value="BBL71271.1"/>
    <property type="molecule type" value="Genomic_DNA"/>
</dbReference>
<keyword evidence="1" id="KW-0472">Membrane</keyword>
<dbReference type="Pfam" id="PF10881">
    <property type="entry name" value="DUF2726"/>
    <property type="match status" value="1"/>
</dbReference>
<sequence>MELGGLWDRLMEDRILAYIVGALAAAMVALLLALRLWPRDSRGDESQAWPFFPKRPLTEEEQALYHSLVKALPEHIILAQVQLSQLLGVRKGHNIHEWYNRINHLSADFVVCGKDATVIAVIDLDNDTRDRGDRQADDARKHRALSAASIRVLHWQAWNLPDTVEIRRQLLAPHTAPARSSNEAPLRATH</sequence>
<dbReference type="AlphaFoldDB" id="A0A8D4VP98"/>
<feature type="domain" description="DUF2726" evidence="2">
    <location>
        <begin position="57"/>
        <end position="170"/>
    </location>
</feature>
<dbReference type="KEGG" id="moz:MoryE10_18770"/>
<accession>A0A8D4VP98</accession>
<dbReference type="Proteomes" id="UP000824988">
    <property type="component" value="Chromosome"/>
</dbReference>
<reference evidence="3" key="1">
    <citation type="submission" date="2019-06" db="EMBL/GenBank/DDBJ databases">
        <title>Complete genome sequence of Methylogaea oryzae strain JCM16910.</title>
        <authorList>
            <person name="Asakawa S."/>
        </authorList>
    </citation>
    <scope>NUCLEOTIDE SEQUENCE</scope>
    <source>
        <strain evidence="3">E10</strain>
    </source>
</reference>
<keyword evidence="4" id="KW-1185">Reference proteome</keyword>
<gene>
    <name evidence="3" type="ORF">MoryE10_18770</name>
</gene>
<dbReference type="InterPro" id="IPR024402">
    <property type="entry name" value="DUF2726"/>
</dbReference>
<evidence type="ECO:0000256" key="1">
    <source>
        <dbReference type="SAM" id="Phobius"/>
    </source>
</evidence>
<evidence type="ECO:0000259" key="2">
    <source>
        <dbReference type="Pfam" id="PF10881"/>
    </source>
</evidence>
<proteinExistence type="predicted"/>
<evidence type="ECO:0000313" key="3">
    <source>
        <dbReference type="EMBL" id="BBL71271.1"/>
    </source>
</evidence>
<keyword evidence="1" id="KW-0812">Transmembrane</keyword>
<protein>
    <recommendedName>
        <fullName evidence="2">DUF2726 domain-containing protein</fullName>
    </recommendedName>
</protein>
<keyword evidence="1" id="KW-1133">Transmembrane helix</keyword>